<comment type="caution">
    <text evidence="1">The sequence shown here is derived from an EMBL/GenBank/DDBJ whole genome shotgun (WGS) entry which is preliminary data.</text>
</comment>
<protein>
    <submittedName>
        <fullName evidence="1">(Mediterranean fruit fly) hypothetical protein</fullName>
    </submittedName>
</protein>
<gene>
    <name evidence="1" type="ORF">CCAP1982_LOCUS7436</name>
</gene>
<dbReference type="Proteomes" id="UP000606786">
    <property type="component" value="Unassembled WGS sequence"/>
</dbReference>
<dbReference type="AlphaFoldDB" id="A0A811UIR2"/>
<reference evidence="1" key="1">
    <citation type="submission" date="2020-11" db="EMBL/GenBank/DDBJ databases">
        <authorList>
            <person name="Whitehead M."/>
        </authorList>
    </citation>
    <scope>NUCLEOTIDE SEQUENCE</scope>
    <source>
        <strain evidence="1">EGII</strain>
    </source>
</reference>
<accession>A0A811UIR2</accession>
<evidence type="ECO:0000313" key="1">
    <source>
        <dbReference type="EMBL" id="CAD6998889.1"/>
    </source>
</evidence>
<proteinExistence type="predicted"/>
<sequence>QNLHNFHTTATKCIHTHTLANTNTITNIQNTEFLLMISALPATIVVELCQAVPDTN</sequence>
<name>A0A811UIR2_CERCA</name>
<feature type="non-terminal residue" evidence="1">
    <location>
        <position position="1"/>
    </location>
</feature>
<dbReference type="EMBL" id="CAJHJT010000012">
    <property type="protein sequence ID" value="CAD6998889.1"/>
    <property type="molecule type" value="Genomic_DNA"/>
</dbReference>
<evidence type="ECO:0000313" key="2">
    <source>
        <dbReference type="Proteomes" id="UP000606786"/>
    </source>
</evidence>
<organism evidence="1 2">
    <name type="scientific">Ceratitis capitata</name>
    <name type="common">Mediterranean fruit fly</name>
    <name type="synonym">Tephritis capitata</name>
    <dbReference type="NCBI Taxonomy" id="7213"/>
    <lineage>
        <taxon>Eukaryota</taxon>
        <taxon>Metazoa</taxon>
        <taxon>Ecdysozoa</taxon>
        <taxon>Arthropoda</taxon>
        <taxon>Hexapoda</taxon>
        <taxon>Insecta</taxon>
        <taxon>Pterygota</taxon>
        <taxon>Neoptera</taxon>
        <taxon>Endopterygota</taxon>
        <taxon>Diptera</taxon>
        <taxon>Brachycera</taxon>
        <taxon>Muscomorpha</taxon>
        <taxon>Tephritoidea</taxon>
        <taxon>Tephritidae</taxon>
        <taxon>Ceratitis</taxon>
        <taxon>Ceratitis</taxon>
    </lineage>
</organism>
<keyword evidence="2" id="KW-1185">Reference proteome</keyword>